<accession>A0A8H4V6A0</accession>
<evidence type="ECO:0000313" key="3">
    <source>
        <dbReference type="Proteomes" id="UP000557566"/>
    </source>
</evidence>
<organism evidence="2 3">
    <name type="scientific">Ophiocordyceps sinensis</name>
    <dbReference type="NCBI Taxonomy" id="72228"/>
    <lineage>
        <taxon>Eukaryota</taxon>
        <taxon>Fungi</taxon>
        <taxon>Dikarya</taxon>
        <taxon>Ascomycota</taxon>
        <taxon>Pezizomycotina</taxon>
        <taxon>Sordariomycetes</taxon>
        <taxon>Hypocreomycetidae</taxon>
        <taxon>Hypocreales</taxon>
        <taxon>Ophiocordycipitaceae</taxon>
        <taxon>Ophiocordyceps</taxon>
    </lineage>
</organism>
<gene>
    <name evidence="2" type="ORF">G6O67_003691</name>
</gene>
<sequence>MKFFAAIVTALASVACAGTIGERSAHECKPATYQCLDNHGEPGWQVCDVSGKWVFAGHCPPHTVCKFFEENQSPYCIPHKLESSHSW</sequence>
<protein>
    <submittedName>
        <fullName evidence="2">Uncharacterized protein</fullName>
    </submittedName>
</protein>
<dbReference type="OrthoDB" id="4611802at2759"/>
<keyword evidence="1" id="KW-0732">Signal</keyword>
<dbReference type="AlphaFoldDB" id="A0A8H4V6A0"/>
<dbReference type="PROSITE" id="PS51257">
    <property type="entry name" value="PROKAR_LIPOPROTEIN"/>
    <property type="match status" value="1"/>
</dbReference>
<name>A0A8H4V6A0_9HYPO</name>
<comment type="caution">
    <text evidence="2">The sequence shown here is derived from an EMBL/GenBank/DDBJ whole genome shotgun (WGS) entry which is preliminary data.</text>
</comment>
<dbReference type="EMBL" id="JAAVMX010000004">
    <property type="protein sequence ID" value="KAF4509522.1"/>
    <property type="molecule type" value="Genomic_DNA"/>
</dbReference>
<keyword evidence="3" id="KW-1185">Reference proteome</keyword>
<feature type="chain" id="PRO_5034463011" evidence="1">
    <location>
        <begin position="18"/>
        <end position="87"/>
    </location>
</feature>
<reference evidence="2 3" key="1">
    <citation type="journal article" date="2020" name="Genome Biol. Evol.">
        <title>A new high-quality draft genome assembly of the Chinese cordyceps Ophiocordyceps sinensis.</title>
        <authorList>
            <person name="Shu R."/>
            <person name="Zhang J."/>
            <person name="Meng Q."/>
            <person name="Zhang H."/>
            <person name="Zhou G."/>
            <person name="Li M."/>
            <person name="Wu P."/>
            <person name="Zhao Y."/>
            <person name="Chen C."/>
            <person name="Qin Q."/>
        </authorList>
    </citation>
    <scope>NUCLEOTIDE SEQUENCE [LARGE SCALE GENOMIC DNA]</scope>
    <source>
        <strain evidence="2 3">IOZ07</strain>
    </source>
</reference>
<feature type="signal peptide" evidence="1">
    <location>
        <begin position="1"/>
        <end position="17"/>
    </location>
</feature>
<proteinExistence type="predicted"/>
<dbReference type="Proteomes" id="UP000557566">
    <property type="component" value="Unassembled WGS sequence"/>
</dbReference>
<evidence type="ECO:0000256" key="1">
    <source>
        <dbReference type="SAM" id="SignalP"/>
    </source>
</evidence>
<evidence type="ECO:0000313" key="2">
    <source>
        <dbReference type="EMBL" id="KAF4509522.1"/>
    </source>
</evidence>